<name>A0A6H1NZL6_PRIMG</name>
<dbReference type="Proteomes" id="UP000501868">
    <property type="component" value="Chromosome"/>
</dbReference>
<evidence type="ECO:0000313" key="1">
    <source>
        <dbReference type="EMBL" id="QIZ06665.1"/>
    </source>
</evidence>
<reference evidence="1 2" key="1">
    <citation type="submission" date="2020-04" db="EMBL/GenBank/DDBJ databases">
        <title>Genome-Wide Identification of 5-Methylcytosine Sites in Bacterial Genomes By High-Throughput Sequencing of MspJI Restriction Fragments.</title>
        <authorList>
            <person name="Wu V."/>
        </authorList>
    </citation>
    <scope>NUCLEOTIDE SEQUENCE [LARGE SCALE GENOMIC DNA]</scope>
    <source>
        <strain evidence="1 2">S2</strain>
    </source>
</reference>
<dbReference type="GO" id="GO:0043937">
    <property type="term" value="P:regulation of sporulation"/>
    <property type="evidence" value="ECO:0007669"/>
    <property type="project" value="InterPro"/>
</dbReference>
<reference evidence="1 2" key="2">
    <citation type="submission" date="2020-04" db="EMBL/GenBank/DDBJ databases">
        <authorList>
            <person name="Fomenkov A."/>
            <person name="Anton B.P."/>
            <person name="Roberts R.J."/>
        </authorList>
    </citation>
    <scope>NUCLEOTIDE SEQUENCE [LARGE SCALE GENOMIC DNA]</scope>
    <source>
        <strain evidence="1 2">S2</strain>
    </source>
</reference>
<proteinExistence type="predicted"/>
<gene>
    <name evidence="1" type="ORF">HFZ78_08050</name>
</gene>
<dbReference type="InterPro" id="IPR018540">
    <property type="entry name" value="Spo0E-like"/>
</dbReference>
<dbReference type="GO" id="GO:0046983">
    <property type="term" value="F:protein dimerization activity"/>
    <property type="evidence" value="ECO:0007669"/>
    <property type="project" value="InterPro"/>
</dbReference>
<dbReference type="InterPro" id="IPR036638">
    <property type="entry name" value="HLH_DNA-bd_sf"/>
</dbReference>
<protein>
    <submittedName>
        <fullName evidence="1">Aspartyl-phosphate phosphatase Spo0E family protein</fullName>
    </submittedName>
</protein>
<dbReference type="SUPFAM" id="SSF140500">
    <property type="entry name" value="BAS1536-like"/>
    <property type="match status" value="1"/>
</dbReference>
<dbReference type="AlphaFoldDB" id="A0A6H1NZL6"/>
<accession>A0A6H1NZL6</accession>
<dbReference type="InterPro" id="IPR037208">
    <property type="entry name" value="Spo0E-like_sf"/>
</dbReference>
<evidence type="ECO:0000313" key="2">
    <source>
        <dbReference type="Proteomes" id="UP000501868"/>
    </source>
</evidence>
<dbReference type="EMBL" id="CP051128">
    <property type="protein sequence ID" value="QIZ06665.1"/>
    <property type="molecule type" value="Genomic_DNA"/>
</dbReference>
<dbReference type="Pfam" id="PF09388">
    <property type="entry name" value="SpoOE-like"/>
    <property type="match status" value="1"/>
</dbReference>
<organism evidence="1 2">
    <name type="scientific">Priestia megaterium</name>
    <name type="common">Bacillus megaterium</name>
    <dbReference type="NCBI Taxonomy" id="1404"/>
    <lineage>
        <taxon>Bacteria</taxon>
        <taxon>Bacillati</taxon>
        <taxon>Bacillota</taxon>
        <taxon>Bacilli</taxon>
        <taxon>Bacillales</taxon>
        <taxon>Bacillaceae</taxon>
        <taxon>Priestia</taxon>
    </lineage>
</organism>
<dbReference type="Gene3D" id="4.10.280.10">
    <property type="entry name" value="Helix-loop-helix DNA-binding domain"/>
    <property type="match status" value="1"/>
</dbReference>
<sequence length="86" mass="9893">MVLGTVSALRETIDEFLQSMYELAKKKGISDPRVIKISQQLDGKIMMLQNIMMLQKIIYHSQSLSTAKTLYYDENMIEPVNITHSK</sequence>